<dbReference type="Pfam" id="PF10756">
    <property type="entry name" value="bPH_6"/>
    <property type="match status" value="1"/>
</dbReference>
<dbReference type="Proteomes" id="UP000199651">
    <property type="component" value="Unassembled WGS sequence"/>
</dbReference>
<accession>A0A1H0HWR0</accession>
<gene>
    <name evidence="4" type="ORF">SAMN05192558_102296</name>
</gene>
<evidence type="ECO:0000313" key="4">
    <source>
        <dbReference type="EMBL" id="SDO23597.1"/>
    </source>
</evidence>
<feature type="region of interest" description="Disordered" evidence="1">
    <location>
        <begin position="131"/>
        <end position="157"/>
    </location>
</feature>
<evidence type="ECO:0000256" key="1">
    <source>
        <dbReference type="SAM" id="MobiDB-lite"/>
    </source>
</evidence>
<sequence length="157" mass="17090">MPARPRVHHLSVSDQQIPSRLVFRIPGVAILAALLLAVCATPIAFAAPWLPVLYVIPLAIVVWVIRVRTTATAEGIVAREVFRSRTLPWDSLKGLRLTKRSGVRAVLADDTEVTLPCVRVRHLPALALVSGGRLDDPTETPVTEPEEDAEKPAVEAE</sequence>
<evidence type="ECO:0000259" key="3">
    <source>
        <dbReference type="Pfam" id="PF10756"/>
    </source>
</evidence>
<feature type="transmembrane region" description="Helical" evidence="2">
    <location>
        <begin position="21"/>
        <end position="43"/>
    </location>
</feature>
<reference evidence="5" key="1">
    <citation type="submission" date="2016-10" db="EMBL/GenBank/DDBJ databases">
        <authorList>
            <person name="Varghese N."/>
            <person name="Submissions S."/>
        </authorList>
    </citation>
    <scope>NUCLEOTIDE SEQUENCE [LARGE SCALE GENOMIC DNA]</scope>
    <source>
        <strain evidence="5">IBRC-M 10655</strain>
    </source>
</reference>
<protein>
    <submittedName>
        <fullName evidence="4">PH domain-containing protein</fullName>
    </submittedName>
</protein>
<feature type="domain" description="Low molecular weight protein antigen 6 PH" evidence="3">
    <location>
        <begin position="66"/>
        <end position="135"/>
    </location>
</feature>
<dbReference type="AlphaFoldDB" id="A0A1H0HWR0"/>
<feature type="transmembrane region" description="Helical" evidence="2">
    <location>
        <begin position="49"/>
        <end position="65"/>
    </location>
</feature>
<dbReference type="InterPro" id="IPR019692">
    <property type="entry name" value="CFP-6_PH"/>
</dbReference>
<keyword evidence="2" id="KW-0472">Membrane</keyword>
<name>A0A1H0HWR0_9PSEU</name>
<dbReference type="OrthoDB" id="5194605at2"/>
<dbReference type="EMBL" id="FNJB01000002">
    <property type="protein sequence ID" value="SDO23597.1"/>
    <property type="molecule type" value="Genomic_DNA"/>
</dbReference>
<proteinExistence type="predicted"/>
<dbReference type="STRING" id="504798.SAMN05421871_1017"/>
<evidence type="ECO:0000313" key="5">
    <source>
        <dbReference type="Proteomes" id="UP000199651"/>
    </source>
</evidence>
<organism evidence="4 5">
    <name type="scientific">Actinokineospora alba</name>
    <dbReference type="NCBI Taxonomy" id="504798"/>
    <lineage>
        <taxon>Bacteria</taxon>
        <taxon>Bacillati</taxon>
        <taxon>Actinomycetota</taxon>
        <taxon>Actinomycetes</taxon>
        <taxon>Pseudonocardiales</taxon>
        <taxon>Pseudonocardiaceae</taxon>
        <taxon>Actinokineospora</taxon>
    </lineage>
</organism>
<evidence type="ECO:0000256" key="2">
    <source>
        <dbReference type="SAM" id="Phobius"/>
    </source>
</evidence>
<keyword evidence="5" id="KW-1185">Reference proteome</keyword>
<keyword evidence="2" id="KW-0812">Transmembrane</keyword>
<keyword evidence="2" id="KW-1133">Transmembrane helix</keyword>